<dbReference type="OrthoDB" id="3353677at2"/>
<comment type="caution">
    <text evidence="1">The sequence shown here is derived from an EMBL/GenBank/DDBJ whole genome shotgun (WGS) entry which is preliminary data.</text>
</comment>
<dbReference type="RefSeq" id="WP_133207108.1">
    <property type="nucleotide sequence ID" value="NZ_SMRU01000069.1"/>
</dbReference>
<keyword evidence="2" id="KW-1185">Reference proteome</keyword>
<evidence type="ECO:0000313" key="2">
    <source>
        <dbReference type="Proteomes" id="UP000295511"/>
    </source>
</evidence>
<dbReference type="AlphaFoldDB" id="A0A4R5K238"/>
<sequence>MPAEILQPLAVRFTLPGGVIHLGILHDLPDPRLAADLAVGVAAATHPHGPIRTRSVARQYMTTMRRMARDLVGLGVTGGLTDLSTAALVRYWLTCDYHRERRIRAVLRAFQESSGGLDPGICVHLAGRRINQATKSQPNVPFSDGEWRRLEAECIERIAEAHRAHRQAMAAAARGTDPSISGVTADNLAWLWLHAGPIAARATADRLDAGYSTIDHAQIAQLESALFPGTHTALAYLTLFAMRTGIVPDGIDGLKLENITRTSRSTVLLSYRKGRTGNEALNLPLDAVRLLDRWLEHSAPLRKHSGELSGKLWLHLGPGRGGLGIRPPKVFAAPRAQARRRKWIEASGLLADDGEPFPLHGGRIRATYHQRRDRRMWTGRTTIDPNHSAKVEGDHYLSSHTPAQLDALDGIIEQAQGDIRRKAGRPVITNGQDTATFAAAFPGMVADAGLTTEGIRALLSGEQDVFVAACGSLLDSPHAPAGTPCPARPWICLLCPLAAFAPRHLPNLLRLKEYFSRQAAHMTTTQFLQVFGPYSIRLDEDILPRFGNAAIDAAARHAADPIPFSPLHPEESP</sequence>
<gene>
    <name evidence="1" type="ORF">E1809_25925</name>
</gene>
<dbReference type="EMBL" id="SMRU01000069">
    <property type="protein sequence ID" value="TDF85354.1"/>
    <property type="molecule type" value="Genomic_DNA"/>
</dbReference>
<proteinExistence type="predicted"/>
<protein>
    <submittedName>
        <fullName evidence="1">Uncharacterized protein</fullName>
    </submittedName>
</protein>
<accession>A0A4R5K238</accession>
<name>A0A4R5K238_9MICC</name>
<organism evidence="1 2">
    <name type="scientific">Arthrobacter terricola</name>
    <dbReference type="NCBI Taxonomy" id="2547396"/>
    <lineage>
        <taxon>Bacteria</taxon>
        <taxon>Bacillati</taxon>
        <taxon>Actinomycetota</taxon>
        <taxon>Actinomycetes</taxon>
        <taxon>Micrococcales</taxon>
        <taxon>Micrococcaceae</taxon>
        <taxon>Arthrobacter</taxon>
    </lineage>
</organism>
<evidence type="ECO:0000313" key="1">
    <source>
        <dbReference type="EMBL" id="TDF85354.1"/>
    </source>
</evidence>
<reference evidence="1 2" key="1">
    <citation type="submission" date="2019-03" db="EMBL/GenBank/DDBJ databases">
        <title>Whole genome sequence of Arthrobacter sp JH1-1.</title>
        <authorList>
            <person name="Trinh H.N."/>
        </authorList>
    </citation>
    <scope>NUCLEOTIDE SEQUENCE [LARGE SCALE GENOMIC DNA]</scope>
    <source>
        <strain evidence="1 2">JH1-1</strain>
    </source>
</reference>
<dbReference type="Proteomes" id="UP000295511">
    <property type="component" value="Unassembled WGS sequence"/>
</dbReference>